<dbReference type="OrthoDB" id="666946at2"/>
<gene>
    <name evidence="1" type="ORF">D3H65_25165</name>
</gene>
<reference evidence="1 2" key="1">
    <citation type="submission" date="2018-09" db="EMBL/GenBank/DDBJ databases">
        <title>Genome sequencing of strain 6GH32-13.</title>
        <authorList>
            <person name="Weon H.-Y."/>
            <person name="Heo J."/>
            <person name="Kwon S.-W."/>
        </authorList>
    </citation>
    <scope>NUCLEOTIDE SEQUENCE [LARGE SCALE GENOMIC DNA]</scope>
    <source>
        <strain evidence="1 2">5GH32-13</strain>
    </source>
</reference>
<dbReference type="AlphaFoldDB" id="A0A3B7MRA7"/>
<protein>
    <submittedName>
        <fullName evidence="1">2'-5' RNA ligase family protein</fullName>
    </submittedName>
</protein>
<dbReference type="Proteomes" id="UP000263900">
    <property type="component" value="Chromosome"/>
</dbReference>
<proteinExistence type="predicted"/>
<dbReference type="SUPFAM" id="SSF55144">
    <property type="entry name" value="LigT-like"/>
    <property type="match status" value="1"/>
</dbReference>
<dbReference type="InterPro" id="IPR009097">
    <property type="entry name" value="Cyclic_Pdiesterase"/>
</dbReference>
<organism evidence="1 2">
    <name type="scientific">Paraflavitalea soli</name>
    <dbReference type="NCBI Taxonomy" id="2315862"/>
    <lineage>
        <taxon>Bacteria</taxon>
        <taxon>Pseudomonadati</taxon>
        <taxon>Bacteroidota</taxon>
        <taxon>Chitinophagia</taxon>
        <taxon>Chitinophagales</taxon>
        <taxon>Chitinophagaceae</taxon>
        <taxon>Paraflavitalea</taxon>
    </lineage>
</organism>
<dbReference type="Gene3D" id="3.90.1140.10">
    <property type="entry name" value="Cyclic phosphodiesterase"/>
    <property type="match status" value="1"/>
</dbReference>
<name>A0A3B7MRA7_9BACT</name>
<dbReference type="Pfam" id="PF13563">
    <property type="entry name" value="2_5_RNA_ligase2"/>
    <property type="match status" value="1"/>
</dbReference>
<dbReference type="EMBL" id="CP032157">
    <property type="protein sequence ID" value="AXY77074.1"/>
    <property type="molecule type" value="Genomic_DNA"/>
</dbReference>
<dbReference type="KEGG" id="pseg:D3H65_25165"/>
<keyword evidence="1" id="KW-0436">Ligase</keyword>
<evidence type="ECO:0000313" key="2">
    <source>
        <dbReference type="Proteomes" id="UP000263900"/>
    </source>
</evidence>
<accession>A0A3B7MRA7</accession>
<keyword evidence="2" id="KW-1185">Reference proteome</keyword>
<sequence length="204" mass="23690">MEPAKNNTHQSWAEYGLYEYLLVVNPDAAVQDKVLAQKQEFYDEYREKTAIKSGPHIIVASFLAREAMEDTLIRWIQRICDQHHPFLVTLNNYSGFPPHTIYLRVQDPMPFMHLAQKLKAVDDLVRSSSCPPVRLMAKPHLSIAPRLPEPIYTKAMFNYSQKTFHESFMVNDLRLLRRAHQFDNCKMINVFPFAPGSQPWSEVA</sequence>
<dbReference type="RefSeq" id="WP_119052950.1">
    <property type="nucleotide sequence ID" value="NZ_CP032157.1"/>
</dbReference>
<evidence type="ECO:0000313" key="1">
    <source>
        <dbReference type="EMBL" id="AXY77074.1"/>
    </source>
</evidence>
<dbReference type="GO" id="GO:0016874">
    <property type="term" value="F:ligase activity"/>
    <property type="evidence" value="ECO:0007669"/>
    <property type="project" value="UniProtKB-KW"/>
</dbReference>